<reference evidence="1 2" key="1">
    <citation type="submission" date="2016-04" db="EMBL/GenBank/DDBJ databases">
        <title>A degradative enzymes factory behind the ericoid mycorrhizal symbiosis.</title>
        <authorList>
            <consortium name="DOE Joint Genome Institute"/>
            <person name="Martino E."/>
            <person name="Morin E."/>
            <person name="Grelet G."/>
            <person name="Kuo A."/>
            <person name="Kohler A."/>
            <person name="Daghino S."/>
            <person name="Barry K."/>
            <person name="Choi C."/>
            <person name="Cichocki N."/>
            <person name="Clum A."/>
            <person name="Copeland A."/>
            <person name="Hainaut M."/>
            <person name="Haridas S."/>
            <person name="Labutti K."/>
            <person name="Lindquist E."/>
            <person name="Lipzen A."/>
            <person name="Khouja H.-R."/>
            <person name="Murat C."/>
            <person name="Ohm R."/>
            <person name="Olson A."/>
            <person name="Spatafora J."/>
            <person name="Veneault-Fourrey C."/>
            <person name="Henrissat B."/>
            <person name="Grigoriev I."/>
            <person name="Martin F."/>
            <person name="Perotto S."/>
        </authorList>
    </citation>
    <scope>NUCLEOTIDE SEQUENCE [LARGE SCALE GENOMIC DNA]</scope>
    <source>
        <strain evidence="1 2">E</strain>
    </source>
</reference>
<name>A0A2J6TTE7_9HELO</name>
<dbReference type="InParanoid" id="A0A2J6TTE7"/>
<dbReference type="GeneID" id="36581856"/>
<dbReference type="STRING" id="1095630.A0A2J6TTE7"/>
<gene>
    <name evidence="1" type="ORF">K444DRAFT_517460</name>
</gene>
<feature type="non-terminal residue" evidence="1">
    <location>
        <position position="1"/>
    </location>
</feature>
<evidence type="ECO:0000313" key="2">
    <source>
        <dbReference type="Proteomes" id="UP000235371"/>
    </source>
</evidence>
<evidence type="ECO:0000313" key="1">
    <source>
        <dbReference type="EMBL" id="PMD66299.1"/>
    </source>
</evidence>
<organism evidence="1 2">
    <name type="scientific">Hyaloscypha bicolor E</name>
    <dbReference type="NCBI Taxonomy" id="1095630"/>
    <lineage>
        <taxon>Eukaryota</taxon>
        <taxon>Fungi</taxon>
        <taxon>Dikarya</taxon>
        <taxon>Ascomycota</taxon>
        <taxon>Pezizomycotina</taxon>
        <taxon>Leotiomycetes</taxon>
        <taxon>Helotiales</taxon>
        <taxon>Hyaloscyphaceae</taxon>
        <taxon>Hyaloscypha</taxon>
        <taxon>Hyaloscypha bicolor</taxon>
    </lineage>
</organism>
<dbReference type="EMBL" id="KZ613745">
    <property type="protein sequence ID" value="PMD66299.1"/>
    <property type="molecule type" value="Genomic_DNA"/>
</dbReference>
<dbReference type="AlphaFoldDB" id="A0A2J6TTE7"/>
<accession>A0A2J6TTE7</accession>
<keyword evidence="2" id="KW-1185">Reference proteome</keyword>
<protein>
    <submittedName>
        <fullName evidence="1">Uncharacterized protein</fullName>
    </submittedName>
</protein>
<proteinExistence type="predicted"/>
<sequence length="149" mass="17442">YASIVELIKYNTGYITRYMSISHIYSKVPICYTIKGTCKEGKRLLNISRLRPNILLYGKPYLDNKKILETTKYDLRIYPELVLIISIKLVIPSARLIAADFYYTTRSIGKASFWISKKELIWSIKSLYNYILIRNYNKVISLDILKLSN</sequence>
<dbReference type="Proteomes" id="UP000235371">
    <property type="component" value="Unassembled WGS sequence"/>
</dbReference>
<dbReference type="RefSeq" id="XP_024743203.1">
    <property type="nucleotide sequence ID" value="XM_024873776.1"/>
</dbReference>
<dbReference type="OrthoDB" id="3535128at2759"/>